<dbReference type="Proteomes" id="UP000681722">
    <property type="component" value="Unassembled WGS sequence"/>
</dbReference>
<dbReference type="SUPFAM" id="SSF56399">
    <property type="entry name" value="ADP-ribosylation"/>
    <property type="match status" value="1"/>
</dbReference>
<reference evidence="2" key="1">
    <citation type="submission" date="2021-02" db="EMBL/GenBank/DDBJ databases">
        <authorList>
            <person name="Nowell W R."/>
        </authorList>
    </citation>
    <scope>NUCLEOTIDE SEQUENCE</scope>
</reference>
<proteinExistence type="predicted"/>
<protein>
    <recommendedName>
        <fullName evidence="1">ADP ribosyltransferase domain-containing protein</fullName>
    </recommendedName>
</protein>
<dbReference type="InterPro" id="IPR003540">
    <property type="entry name" value="ADP-ribosyltransferase"/>
</dbReference>
<comment type="caution">
    <text evidence="2">The sequence shown here is derived from an EMBL/GenBank/DDBJ whole genome shotgun (WGS) entry which is preliminary data.</text>
</comment>
<accession>A0A815S161</accession>
<evidence type="ECO:0000313" key="4">
    <source>
        <dbReference type="Proteomes" id="UP000663829"/>
    </source>
</evidence>
<dbReference type="Proteomes" id="UP000663829">
    <property type="component" value="Unassembled WGS sequence"/>
</dbReference>
<dbReference type="Gene3D" id="3.90.176.10">
    <property type="entry name" value="Toxin ADP-ribosyltransferase, Chain A, domain 1"/>
    <property type="match status" value="1"/>
</dbReference>
<feature type="domain" description="ADP ribosyltransferase" evidence="1">
    <location>
        <begin position="227"/>
        <end position="381"/>
    </location>
</feature>
<dbReference type="PROSITE" id="PS51996">
    <property type="entry name" value="TR_MART"/>
    <property type="match status" value="1"/>
</dbReference>
<dbReference type="EMBL" id="CAJNOQ010021191">
    <property type="protein sequence ID" value="CAF1482139.1"/>
    <property type="molecule type" value="Genomic_DNA"/>
</dbReference>
<dbReference type="GO" id="GO:0005576">
    <property type="term" value="C:extracellular region"/>
    <property type="evidence" value="ECO:0007669"/>
    <property type="project" value="InterPro"/>
</dbReference>
<organism evidence="2 4">
    <name type="scientific">Didymodactylos carnosus</name>
    <dbReference type="NCBI Taxonomy" id="1234261"/>
    <lineage>
        <taxon>Eukaryota</taxon>
        <taxon>Metazoa</taxon>
        <taxon>Spiralia</taxon>
        <taxon>Gnathifera</taxon>
        <taxon>Rotifera</taxon>
        <taxon>Eurotatoria</taxon>
        <taxon>Bdelloidea</taxon>
        <taxon>Philodinida</taxon>
        <taxon>Philodinidae</taxon>
        <taxon>Didymodactylos</taxon>
    </lineage>
</organism>
<name>A0A815S161_9BILA</name>
<evidence type="ECO:0000313" key="2">
    <source>
        <dbReference type="EMBL" id="CAF1482139.1"/>
    </source>
</evidence>
<evidence type="ECO:0000313" key="3">
    <source>
        <dbReference type="EMBL" id="CAF4346964.1"/>
    </source>
</evidence>
<dbReference type="Pfam" id="PF03496">
    <property type="entry name" value="ADPrib_exo_Tox"/>
    <property type="match status" value="1"/>
</dbReference>
<dbReference type="AlphaFoldDB" id="A0A815S161"/>
<gene>
    <name evidence="2" type="ORF">GPM918_LOCUS35888</name>
    <name evidence="3" type="ORF">SRO942_LOCUS36612</name>
</gene>
<keyword evidence="4" id="KW-1185">Reference proteome</keyword>
<sequence>MLKKFLGKKKSSTVQIPERLSLPDINERRSERNEEDITLLLFYDGELTENSDLITLKGLLRSVNDYVQFYNDEDECLEYSRSIEEEKIFIIIDGPSAEKILPRIHTLEQIVSIFLYRTNSNYESLINDYPKIVALCTDQQELIKEIRTAIEQVIKQTAAFSLYDQTEKSTRDLTKESGSFLFFQLFKQILLAMPKTDKDRREMISKCRDYYRGNRKEVNNINEFEETYKFSEAIQWYTKDAFVYRLVNKSLRTEDIEALYSLRYYISDLCLQLAMKHKEFIKSLSSMNLTLYRGFKASKNDMQIYKNNVGNLISTNGFLSTSVLREVAYDFARKPSKRKDIEALLIEIHVDLNLVKTIVLADISKYSIFANEKEILFDLGKNM</sequence>
<dbReference type="EMBL" id="CAJOBC010086673">
    <property type="protein sequence ID" value="CAF4346964.1"/>
    <property type="molecule type" value="Genomic_DNA"/>
</dbReference>
<evidence type="ECO:0000259" key="1">
    <source>
        <dbReference type="Pfam" id="PF03496"/>
    </source>
</evidence>